<organism evidence="1 2">
    <name type="scientific">Hyaloscypha bicolor E</name>
    <dbReference type="NCBI Taxonomy" id="1095630"/>
    <lineage>
        <taxon>Eukaryota</taxon>
        <taxon>Fungi</taxon>
        <taxon>Dikarya</taxon>
        <taxon>Ascomycota</taxon>
        <taxon>Pezizomycotina</taxon>
        <taxon>Leotiomycetes</taxon>
        <taxon>Helotiales</taxon>
        <taxon>Hyaloscyphaceae</taxon>
        <taxon>Hyaloscypha</taxon>
        <taxon>Hyaloscypha bicolor</taxon>
    </lineage>
</organism>
<proteinExistence type="predicted"/>
<accession>A0A2J6SP60</accession>
<gene>
    <name evidence="1" type="ORF">K444DRAFT_512334</name>
</gene>
<name>A0A2J6SP60_9HELO</name>
<dbReference type="InParanoid" id="A0A2J6SP60"/>
<dbReference type="STRING" id="1095630.A0A2J6SP60"/>
<dbReference type="EMBL" id="KZ613902">
    <property type="protein sequence ID" value="PMD52538.1"/>
    <property type="molecule type" value="Genomic_DNA"/>
</dbReference>
<dbReference type="OrthoDB" id="5424430at2759"/>
<feature type="non-terminal residue" evidence="1">
    <location>
        <position position="1"/>
    </location>
</feature>
<feature type="non-terminal residue" evidence="1">
    <location>
        <position position="82"/>
    </location>
</feature>
<dbReference type="GeneID" id="36581569"/>
<sequence>FRKICGVAFVKAASVPITENVVLTQTTTLDDCIGLCAAYNEANKTSIAGGADYVCNALCWRNGFVNDDYPGTCLGFTTANST</sequence>
<evidence type="ECO:0000313" key="1">
    <source>
        <dbReference type="EMBL" id="PMD52538.1"/>
    </source>
</evidence>
<reference evidence="1 2" key="1">
    <citation type="submission" date="2016-04" db="EMBL/GenBank/DDBJ databases">
        <title>A degradative enzymes factory behind the ericoid mycorrhizal symbiosis.</title>
        <authorList>
            <consortium name="DOE Joint Genome Institute"/>
            <person name="Martino E."/>
            <person name="Morin E."/>
            <person name="Grelet G."/>
            <person name="Kuo A."/>
            <person name="Kohler A."/>
            <person name="Daghino S."/>
            <person name="Barry K."/>
            <person name="Choi C."/>
            <person name="Cichocki N."/>
            <person name="Clum A."/>
            <person name="Copeland A."/>
            <person name="Hainaut M."/>
            <person name="Haridas S."/>
            <person name="Labutti K."/>
            <person name="Lindquist E."/>
            <person name="Lipzen A."/>
            <person name="Khouja H.-R."/>
            <person name="Murat C."/>
            <person name="Ohm R."/>
            <person name="Olson A."/>
            <person name="Spatafora J."/>
            <person name="Veneault-Fourrey C."/>
            <person name="Henrissat B."/>
            <person name="Grigoriev I."/>
            <person name="Martin F."/>
            <person name="Perotto S."/>
        </authorList>
    </citation>
    <scope>NUCLEOTIDE SEQUENCE [LARGE SCALE GENOMIC DNA]</scope>
    <source>
        <strain evidence="1 2">E</strain>
    </source>
</reference>
<dbReference type="RefSeq" id="XP_024729442.1">
    <property type="nucleotide sequence ID" value="XM_024873489.1"/>
</dbReference>
<evidence type="ECO:0000313" key="2">
    <source>
        <dbReference type="Proteomes" id="UP000235371"/>
    </source>
</evidence>
<protein>
    <submittedName>
        <fullName evidence="1">Uncharacterized protein</fullName>
    </submittedName>
</protein>
<dbReference type="Proteomes" id="UP000235371">
    <property type="component" value="Unassembled WGS sequence"/>
</dbReference>
<dbReference type="AlphaFoldDB" id="A0A2J6SP60"/>
<keyword evidence="2" id="KW-1185">Reference proteome</keyword>